<accession>A0A9N9HNV9</accession>
<name>A0A9N9HNV9_9GLOM</name>
<feature type="non-terminal residue" evidence="2">
    <location>
        <position position="109"/>
    </location>
</feature>
<organism evidence="2 3">
    <name type="scientific">Ambispora gerdemannii</name>
    <dbReference type="NCBI Taxonomy" id="144530"/>
    <lineage>
        <taxon>Eukaryota</taxon>
        <taxon>Fungi</taxon>
        <taxon>Fungi incertae sedis</taxon>
        <taxon>Mucoromycota</taxon>
        <taxon>Glomeromycotina</taxon>
        <taxon>Glomeromycetes</taxon>
        <taxon>Archaeosporales</taxon>
        <taxon>Ambisporaceae</taxon>
        <taxon>Ambispora</taxon>
    </lineage>
</organism>
<sequence>MADTQYTIVSLRELNTKLIVEITELKEKYAKVEAEKAELEIKNTELLKQIMKENNKHKADHTKLKEDTTNLKTKNTELEAENAFSTEEILSTLSDTSNFNEFNNVPNSN</sequence>
<evidence type="ECO:0000313" key="3">
    <source>
        <dbReference type="Proteomes" id="UP000789831"/>
    </source>
</evidence>
<protein>
    <submittedName>
        <fullName evidence="2">4019_t:CDS:1</fullName>
    </submittedName>
</protein>
<reference evidence="2" key="1">
    <citation type="submission" date="2021-06" db="EMBL/GenBank/DDBJ databases">
        <authorList>
            <person name="Kallberg Y."/>
            <person name="Tangrot J."/>
            <person name="Rosling A."/>
        </authorList>
    </citation>
    <scope>NUCLEOTIDE SEQUENCE</scope>
    <source>
        <strain evidence="2">MT106</strain>
    </source>
</reference>
<dbReference type="EMBL" id="CAJVPL010017384">
    <property type="protein sequence ID" value="CAG8698683.1"/>
    <property type="molecule type" value="Genomic_DNA"/>
</dbReference>
<evidence type="ECO:0000256" key="1">
    <source>
        <dbReference type="SAM" id="Coils"/>
    </source>
</evidence>
<comment type="caution">
    <text evidence="2">The sequence shown here is derived from an EMBL/GenBank/DDBJ whole genome shotgun (WGS) entry which is preliminary data.</text>
</comment>
<feature type="coiled-coil region" evidence="1">
    <location>
        <begin position="8"/>
        <end position="81"/>
    </location>
</feature>
<dbReference type="Proteomes" id="UP000789831">
    <property type="component" value="Unassembled WGS sequence"/>
</dbReference>
<keyword evidence="1" id="KW-0175">Coiled coil</keyword>
<dbReference type="AlphaFoldDB" id="A0A9N9HNV9"/>
<proteinExistence type="predicted"/>
<evidence type="ECO:0000313" key="2">
    <source>
        <dbReference type="EMBL" id="CAG8698683.1"/>
    </source>
</evidence>
<gene>
    <name evidence="2" type="ORF">AGERDE_LOCUS13397</name>
</gene>
<keyword evidence="3" id="KW-1185">Reference proteome</keyword>